<sequence length="615" mass="65357">MTREPPAADANGREDHAWRSRGSAKIPSRSSTASPPRFRCRNPQRPGKITAAPPREVTALPLRRVRRTPHPARAAAGGCRSRPPVTNVNLVGRRVVVGRSPDCDVVLNTTSVSRQHAELICDTVGWRVRDLGSRNGTGVNGTRVAGERALQSGDVLRIDEFDLVFHAGPAPLRPAARPRTSVTDGAFGPARTLQELGPPKVDASHLSRLLGFSAALLAEGAADQRMFQLCELMTSAHFHGNAAVVLRILRSDASTPEILSGPTGPGGEPPISRSVIKAVLASDAPVLASSGPAGPKNNMVQMSVVFGGQATAAVACPIRGDGEHLDVLYVMLPGQYGTAEWLALASLASAMFRQAEDAWAAREAAQRQALLEEELRRASAIQARLVPRDMSSGSLQIGFGFTPCKGVGGDYVDALPTRDGRVLVTVMDVAGKGIDAALIASGLHTTVHLAVRQGMSLPDLVHTLNRQLLDTWSGETFVTLAAALIDPKTGALEAVGCGHPAPMVVTPNGTIRELRLAEGMPIGLLDIELELSTDRLRPGELLLLYSDGLSECFNEDDKILGVDGLTEMVADIRRAAGRKPDLEWFEAQLKDRLALHRGRAPASDDISFALALFGA</sequence>
<reference evidence="5" key="1">
    <citation type="submission" date="2016-10" db="EMBL/GenBank/DDBJ databases">
        <authorList>
            <person name="Varghese N."/>
            <person name="Submissions S."/>
        </authorList>
    </citation>
    <scope>NUCLEOTIDE SEQUENCE [LARGE SCALE GENOMIC DNA]</scope>
    <source>
        <strain evidence="5">ATCC 25963</strain>
    </source>
</reference>
<evidence type="ECO:0000259" key="3">
    <source>
        <dbReference type="PROSITE" id="PS50006"/>
    </source>
</evidence>
<evidence type="ECO:0000313" key="4">
    <source>
        <dbReference type="EMBL" id="SFD69060.1"/>
    </source>
</evidence>
<dbReference type="Gene3D" id="3.60.40.10">
    <property type="entry name" value="PPM-type phosphatase domain"/>
    <property type="match status" value="1"/>
</dbReference>
<dbReference type="SMART" id="SM00240">
    <property type="entry name" value="FHA"/>
    <property type="match status" value="1"/>
</dbReference>
<feature type="region of interest" description="Disordered" evidence="2">
    <location>
        <begin position="1"/>
        <end position="58"/>
    </location>
</feature>
<dbReference type="InterPro" id="IPR000253">
    <property type="entry name" value="FHA_dom"/>
</dbReference>
<dbReference type="PANTHER" id="PTHR43156:SF2">
    <property type="entry name" value="STAGE II SPORULATION PROTEIN E"/>
    <property type="match status" value="1"/>
</dbReference>
<feature type="domain" description="FHA" evidence="3">
    <location>
        <begin position="95"/>
        <end position="144"/>
    </location>
</feature>
<dbReference type="SMART" id="SM00331">
    <property type="entry name" value="PP2C_SIG"/>
    <property type="match status" value="1"/>
</dbReference>
<dbReference type="Pfam" id="PF07228">
    <property type="entry name" value="SpoIIE"/>
    <property type="match status" value="1"/>
</dbReference>
<dbReference type="EMBL" id="FOMX01000003">
    <property type="protein sequence ID" value="SFD69060.1"/>
    <property type="molecule type" value="Genomic_DNA"/>
</dbReference>
<evidence type="ECO:0000256" key="1">
    <source>
        <dbReference type="ARBA" id="ARBA00022801"/>
    </source>
</evidence>
<dbReference type="GO" id="GO:0016791">
    <property type="term" value="F:phosphatase activity"/>
    <property type="evidence" value="ECO:0007669"/>
    <property type="project" value="TreeGrafter"/>
</dbReference>
<name>A0A1I1UM63_9BACT</name>
<dbReference type="InterPro" id="IPR001932">
    <property type="entry name" value="PPM-type_phosphatase-like_dom"/>
</dbReference>
<dbReference type="PANTHER" id="PTHR43156">
    <property type="entry name" value="STAGE II SPORULATION PROTEIN E-RELATED"/>
    <property type="match status" value="1"/>
</dbReference>
<dbReference type="CDD" id="cd00060">
    <property type="entry name" value="FHA"/>
    <property type="match status" value="1"/>
</dbReference>
<dbReference type="InterPro" id="IPR008984">
    <property type="entry name" value="SMAD_FHA_dom_sf"/>
</dbReference>
<dbReference type="SUPFAM" id="SSF49879">
    <property type="entry name" value="SMAD/FHA domain"/>
    <property type="match status" value="1"/>
</dbReference>
<gene>
    <name evidence="4" type="ORF">SAMN02745121_01181</name>
</gene>
<dbReference type="STRING" id="54.SAMN02745121_01181"/>
<dbReference type="Gene3D" id="2.60.200.20">
    <property type="match status" value="1"/>
</dbReference>
<dbReference type="Pfam" id="PF00498">
    <property type="entry name" value="FHA"/>
    <property type="match status" value="1"/>
</dbReference>
<keyword evidence="1" id="KW-0378">Hydrolase</keyword>
<evidence type="ECO:0000313" key="5">
    <source>
        <dbReference type="Proteomes" id="UP000199400"/>
    </source>
</evidence>
<keyword evidence="5" id="KW-1185">Reference proteome</keyword>
<proteinExistence type="predicted"/>
<dbReference type="InterPro" id="IPR052016">
    <property type="entry name" value="Bact_Sigma-Reg"/>
</dbReference>
<dbReference type="InterPro" id="IPR036457">
    <property type="entry name" value="PPM-type-like_dom_sf"/>
</dbReference>
<dbReference type="Proteomes" id="UP000199400">
    <property type="component" value="Unassembled WGS sequence"/>
</dbReference>
<dbReference type="SUPFAM" id="SSF81606">
    <property type="entry name" value="PP2C-like"/>
    <property type="match status" value="1"/>
</dbReference>
<accession>A0A1I1UM63</accession>
<evidence type="ECO:0000256" key="2">
    <source>
        <dbReference type="SAM" id="MobiDB-lite"/>
    </source>
</evidence>
<protein>
    <submittedName>
        <fullName evidence="4">Serine phosphatase RsbU, regulator of sigma subunit</fullName>
    </submittedName>
</protein>
<dbReference type="AlphaFoldDB" id="A0A1I1UM63"/>
<dbReference type="PROSITE" id="PS50006">
    <property type="entry name" value="FHA_DOMAIN"/>
    <property type="match status" value="1"/>
</dbReference>
<organism evidence="4 5">
    <name type="scientific">Nannocystis exedens</name>
    <dbReference type="NCBI Taxonomy" id="54"/>
    <lineage>
        <taxon>Bacteria</taxon>
        <taxon>Pseudomonadati</taxon>
        <taxon>Myxococcota</taxon>
        <taxon>Polyangia</taxon>
        <taxon>Nannocystales</taxon>
        <taxon>Nannocystaceae</taxon>
        <taxon>Nannocystis</taxon>
    </lineage>
</organism>